<protein>
    <recommendedName>
        <fullName evidence="5">2-haloalkanoic acid dehalogenase</fullName>
    </recommendedName>
</protein>
<organism evidence="3 4">
    <name type="scientific">Diplodia seriata</name>
    <dbReference type="NCBI Taxonomy" id="420778"/>
    <lineage>
        <taxon>Eukaryota</taxon>
        <taxon>Fungi</taxon>
        <taxon>Dikarya</taxon>
        <taxon>Ascomycota</taxon>
        <taxon>Pezizomycotina</taxon>
        <taxon>Dothideomycetes</taxon>
        <taxon>Dothideomycetes incertae sedis</taxon>
        <taxon>Botryosphaeriales</taxon>
        <taxon>Botryosphaeriaceae</taxon>
        <taxon>Diplodia</taxon>
    </lineage>
</organism>
<feature type="region of interest" description="Disordered" evidence="2">
    <location>
        <begin position="1"/>
        <end position="32"/>
    </location>
</feature>
<dbReference type="Gene3D" id="1.10.150.240">
    <property type="entry name" value="Putative phosphatase, domain 2"/>
    <property type="match status" value="1"/>
</dbReference>
<dbReference type="Pfam" id="PF00702">
    <property type="entry name" value="Hydrolase"/>
    <property type="match status" value="1"/>
</dbReference>
<proteinExistence type="predicted"/>
<sequence length="309" mass="34234">MPRFAIDHRSQGGRPDSSDSREVKGRGRSTRKAFTKLETVPRPSISPTPQLFSSRSLLKISLFSIAISDMSPPTNKHVVFDVVGTCVGYDVWFDAIASQLGERFAKLGISPRLFAFAWMEAAEREYTYLSLSGRYTIFSKLQAALFYRMLYQAGVDEPRQFATDEDLKVITEAYDNLKMRDGVPEMFAKLRAAGFTCWCLSAGDRKRVGGYFEKAGVPMPAENLMSCDSSGIGKPDPKAYEPAIKALGDGEKWFAAAHMWDVSAARTVGFKGAYTSVWEKEPCTEIFGEMDVMAETPLEMADKIIAASS</sequence>
<gene>
    <name evidence="3" type="ORF">SLS55_006341</name>
</gene>
<name>A0ABR3CDY1_9PEZI</name>
<dbReference type="PANTHER" id="PTHR43316">
    <property type="entry name" value="HYDROLASE, HALOACID DELAHOGENASE-RELATED"/>
    <property type="match status" value="1"/>
</dbReference>
<dbReference type="InterPro" id="IPR036412">
    <property type="entry name" value="HAD-like_sf"/>
</dbReference>
<dbReference type="PANTHER" id="PTHR43316:SF4">
    <property type="entry name" value="ACID DEHALOGENASE, PUTATIVE (AFU_ORTHOLOGUE AFUA_8G05870)-RELATED"/>
    <property type="match status" value="1"/>
</dbReference>
<dbReference type="InterPro" id="IPR023214">
    <property type="entry name" value="HAD_sf"/>
</dbReference>
<evidence type="ECO:0000256" key="1">
    <source>
        <dbReference type="ARBA" id="ARBA00022801"/>
    </source>
</evidence>
<dbReference type="Proteomes" id="UP001430584">
    <property type="component" value="Unassembled WGS sequence"/>
</dbReference>
<dbReference type="SUPFAM" id="SSF56784">
    <property type="entry name" value="HAD-like"/>
    <property type="match status" value="1"/>
</dbReference>
<evidence type="ECO:0000256" key="2">
    <source>
        <dbReference type="SAM" id="MobiDB-lite"/>
    </source>
</evidence>
<dbReference type="GeneID" id="92010426"/>
<dbReference type="InterPro" id="IPR051540">
    <property type="entry name" value="S-2-haloacid_dehalogenase"/>
</dbReference>
<keyword evidence="4" id="KW-1185">Reference proteome</keyword>
<dbReference type="EMBL" id="JAJVCZ030000006">
    <property type="protein sequence ID" value="KAL0258837.1"/>
    <property type="molecule type" value="Genomic_DNA"/>
</dbReference>
<evidence type="ECO:0000313" key="3">
    <source>
        <dbReference type="EMBL" id="KAL0258837.1"/>
    </source>
</evidence>
<evidence type="ECO:0008006" key="5">
    <source>
        <dbReference type="Google" id="ProtNLM"/>
    </source>
</evidence>
<reference evidence="3 4" key="1">
    <citation type="submission" date="2024-02" db="EMBL/GenBank/DDBJ databases">
        <title>De novo assembly and annotation of 12 fungi associated with fruit tree decline syndrome in Ontario, Canada.</title>
        <authorList>
            <person name="Sulman M."/>
            <person name="Ellouze W."/>
            <person name="Ilyukhin E."/>
        </authorList>
    </citation>
    <scope>NUCLEOTIDE SEQUENCE [LARGE SCALE GENOMIC DNA]</scope>
    <source>
        <strain evidence="3 4">FDS-637</strain>
    </source>
</reference>
<keyword evidence="1" id="KW-0378">Hydrolase</keyword>
<evidence type="ECO:0000313" key="4">
    <source>
        <dbReference type="Proteomes" id="UP001430584"/>
    </source>
</evidence>
<dbReference type="InterPro" id="IPR023198">
    <property type="entry name" value="PGP-like_dom2"/>
</dbReference>
<accession>A0ABR3CDY1</accession>
<dbReference type="Gene3D" id="3.40.50.1000">
    <property type="entry name" value="HAD superfamily/HAD-like"/>
    <property type="match status" value="1"/>
</dbReference>
<comment type="caution">
    <text evidence="3">The sequence shown here is derived from an EMBL/GenBank/DDBJ whole genome shotgun (WGS) entry which is preliminary data.</text>
</comment>
<dbReference type="RefSeq" id="XP_066631866.1">
    <property type="nucleotide sequence ID" value="XM_066777771.1"/>
</dbReference>
<feature type="compositionally biased region" description="Basic and acidic residues" evidence="2">
    <location>
        <begin position="1"/>
        <end position="25"/>
    </location>
</feature>